<geneLocation type="mitochondrion" evidence="4"/>
<dbReference type="Pfam" id="PF00411">
    <property type="entry name" value="Ribosomal_S11"/>
    <property type="match status" value="1"/>
</dbReference>
<dbReference type="InterPro" id="IPR036967">
    <property type="entry name" value="Ribosomal_uS11_sf"/>
</dbReference>
<evidence type="ECO:0000256" key="2">
    <source>
        <dbReference type="ARBA" id="ARBA00022980"/>
    </source>
</evidence>
<dbReference type="GO" id="GO:0005840">
    <property type="term" value="C:ribosome"/>
    <property type="evidence" value="ECO:0007669"/>
    <property type="project" value="UniProtKB-KW"/>
</dbReference>
<gene>
    <name evidence="4" type="primary">rps11</name>
</gene>
<dbReference type="GeneID" id="38089457"/>
<dbReference type="GO" id="GO:1990904">
    <property type="term" value="C:ribonucleoprotein complex"/>
    <property type="evidence" value="ECO:0007669"/>
    <property type="project" value="UniProtKB-KW"/>
</dbReference>
<organism evidence="4">
    <name type="scientific">Sirodotia delicatula</name>
    <dbReference type="NCBI Taxonomy" id="386631"/>
    <lineage>
        <taxon>Eukaryota</taxon>
        <taxon>Rhodophyta</taxon>
        <taxon>Florideophyceae</taxon>
        <taxon>Nemaliophycidae</taxon>
        <taxon>Batrachospermales</taxon>
        <taxon>Batrachospermaceae</taxon>
        <taxon>Sirodotia</taxon>
    </lineage>
</organism>
<keyword evidence="2 4" id="KW-0689">Ribosomal protein</keyword>
<dbReference type="AlphaFoldDB" id="A0A343UY51"/>
<proteinExistence type="inferred from homology"/>
<dbReference type="HAMAP" id="MF_01310">
    <property type="entry name" value="Ribosomal_uS11"/>
    <property type="match status" value="1"/>
</dbReference>
<dbReference type="PANTHER" id="PTHR11759">
    <property type="entry name" value="40S RIBOSOMAL PROTEIN S14/30S RIBOSOMAL PROTEIN S11"/>
    <property type="match status" value="1"/>
</dbReference>
<evidence type="ECO:0000256" key="3">
    <source>
        <dbReference type="ARBA" id="ARBA00023274"/>
    </source>
</evidence>
<keyword evidence="4" id="KW-0496">Mitochondrion</keyword>
<keyword evidence="3" id="KW-0687">Ribonucleoprotein</keyword>
<accession>A0A343UY51</accession>
<evidence type="ECO:0000256" key="1">
    <source>
        <dbReference type="ARBA" id="ARBA00006194"/>
    </source>
</evidence>
<reference evidence="4" key="2">
    <citation type="submission" date="2018-01" db="EMBL/GenBank/DDBJ databases">
        <authorList>
            <person name="Gaut B.S."/>
            <person name="Morton B.R."/>
            <person name="Clegg M.T."/>
            <person name="Duvall M.R."/>
        </authorList>
    </citation>
    <scope>NUCLEOTIDE SEQUENCE</scope>
    <source>
        <strain evidence="4">MOP3</strain>
    </source>
</reference>
<dbReference type="GO" id="GO:0006412">
    <property type="term" value="P:translation"/>
    <property type="evidence" value="ECO:0007669"/>
    <property type="project" value="InterPro"/>
</dbReference>
<dbReference type="SUPFAM" id="SSF53137">
    <property type="entry name" value="Translational machinery components"/>
    <property type="match status" value="1"/>
</dbReference>
<name>A0A343UY51_9FLOR</name>
<comment type="similarity">
    <text evidence="1">Belongs to the universal ribosomal protein uS11 family.</text>
</comment>
<dbReference type="Gene3D" id="3.30.420.80">
    <property type="entry name" value="Ribosomal protein S11"/>
    <property type="match status" value="1"/>
</dbReference>
<sequence length="119" mass="13381">MAIINKKIGIIFVLFTTNNVLYVLTNCIGEVLFSISSGTQRIKGLKKIVPATVHLAALQLAHYISKTGFTQLHLKIKGVNKTKKIVVKTLSQLNLKFFTLEDTTSFPHNGCRKKKKRRI</sequence>
<dbReference type="InterPro" id="IPR001971">
    <property type="entry name" value="Ribosomal_uS11"/>
</dbReference>
<evidence type="ECO:0000313" key="4">
    <source>
        <dbReference type="EMBL" id="AVK39608.1"/>
    </source>
</evidence>
<dbReference type="EMBL" id="MG787099">
    <property type="protein sequence ID" value="AVK39608.1"/>
    <property type="molecule type" value="Genomic_DNA"/>
</dbReference>
<dbReference type="RefSeq" id="YP_009515592.1">
    <property type="nucleotide sequence ID" value="NC_039407.1"/>
</dbReference>
<reference evidence="4" key="1">
    <citation type="journal article" date="2018" name="Mitochondrial DNA Part B Resour">
        <title>Complete mitochondrial genomes of six species of the freshwater red algal order Batrachospermales (Rhodophyta).</title>
        <authorList>
            <person name="Paiano M.O."/>
            <person name="Del Cortona A."/>
            <person name="Costa J.F."/>
            <person name="Liu S.-L."/>
            <person name="Verbruggen H."/>
            <person name="De Clerck O."/>
            <person name="Necchi O."/>
        </authorList>
    </citation>
    <scope>NUCLEOTIDE SEQUENCE</scope>
    <source>
        <strain evidence="4">MOP3</strain>
    </source>
</reference>
<dbReference type="GO" id="GO:0003735">
    <property type="term" value="F:structural constituent of ribosome"/>
    <property type="evidence" value="ECO:0007669"/>
    <property type="project" value="InterPro"/>
</dbReference>
<protein>
    <submittedName>
        <fullName evidence="4">Ribosomal protein S11</fullName>
    </submittedName>
</protein>
<dbReference type="PIRSF" id="PIRSF002131">
    <property type="entry name" value="Ribosomal_S11"/>
    <property type="match status" value="1"/>
</dbReference>